<organism evidence="1 2">
    <name type="scientific">Paraburkholderia caledonica</name>
    <dbReference type="NCBI Taxonomy" id="134536"/>
    <lineage>
        <taxon>Bacteria</taxon>
        <taxon>Pseudomonadati</taxon>
        <taxon>Pseudomonadota</taxon>
        <taxon>Betaproteobacteria</taxon>
        <taxon>Burkholderiales</taxon>
        <taxon>Burkholderiaceae</taxon>
        <taxon>Paraburkholderia</taxon>
    </lineage>
</organism>
<sequence>MTAQYKLSTIADFLAVPPESIDACLADFKVWLQLARRPDEFSADMNDLLATEGALSFVDDSFIWLDDGLSGVHHVQIVDASNDSEIARISFGDQP</sequence>
<dbReference type="AlphaFoldDB" id="A0AB73IPY8"/>
<reference evidence="1" key="1">
    <citation type="submission" date="2023-07" db="EMBL/GenBank/DDBJ databases">
        <title>Sorghum-associated microbial communities from plants grown in Nebraska, USA.</title>
        <authorList>
            <person name="Schachtman D."/>
        </authorList>
    </citation>
    <scope>NUCLEOTIDE SEQUENCE</scope>
    <source>
        <strain evidence="1">DS1061</strain>
    </source>
</reference>
<name>A0AB73IPY8_9BURK</name>
<dbReference type="RefSeq" id="WP_392396541.1">
    <property type="nucleotide sequence ID" value="NZ_JAURTK010000062.1"/>
</dbReference>
<accession>A0AB73IPY8</accession>
<proteinExistence type="predicted"/>
<comment type="caution">
    <text evidence="1">The sequence shown here is derived from an EMBL/GenBank/DDBJ whole genome shotgun (WGS) entry which is preliminary data.</text>
</comment>
<gene>
    <name evidence="1" type="ORF">J2793_007548</name>
</gene>
<protein>
    <submittedName>
        <fullName evidence="1">Uncharacterized protein</fullName>
    </submittedName>
</protein>
<dbReference type="EMBL" id="JAURTK010000062">
    <property type="protein sequence ID" value="MDP9652073.1"/>
    <property type="molecule type" value="Genomic_DNA"/>
</dbReference>
<dbReference type="Proteomes" id="UP001229486">
    <property type="component" value="Unassembled WGS sequence"/>
</dbReference>
<evidence type="ECO:0000313" key="2">
    <source>
        <dbReference type="Proteomes" id="UP001229486"/>
    </source>
</evidence>
<evidence type="ECO:0000313" key="1">
    <source>
        <dbReference type="EMBL" id="MDP9652073.1"/>
    </source>
</evidence>